<dbReference type="PANTHER" id="PTHR13593">
    <property type="match status" value="1"/>
</dbReference>
<evidence type="ECO:0008006" key="4">
    <source>
        <dbReference type="Google" id="ProtNLM"/>
    </source>
</evidence>
<dbReference type="KEGG" id="scm:SCHCO_02528585"/>
<gene>
    <name evidence="2" type="ORF">SCHCODRAFT_73562</name>
</gene>
<dbReference type="eggNOG" id="ENOG502RUV2">
    <property type="taxonomic scope" value="Eukaryota"/>
</dbReference>
<dbReference type="EMBL" id="GL377302">
    <property type="protein sequence ID" value="EFJ03911.1"/>
    <property type="molecule type" value="Genomic_DNA"/>
</dbReference>
<reference evidence="2 3" key="1">
    <citation type="journal article" date="2010" name="Nat. Biotechnol.">
        <title>Genome sequence of the model mushroom Schizophyllum commune.</title>
        <authorList>
            <person name="Ohm R.A."/>
            <person name="de Jong J.F."/>
            <person name="Lugones L.G."/>
            <person name="Aerts A."/>
            <person name="Kothe E."/>
            <person name="Stajich J.E."/>
            <person name="de Vries R.P."/>
            <person name="Record E."/>
            <person name="Levasseur A."/>
            <person name="Baker S.E."/>
            <person name="Bartholomew K.A."/>
            <person name="Coutinho P.M."/>
            <person name="Erdmann S."/>
            <person name="Fowler T.J."/>
            <person name="Gathman A.C."/>
            <person name="Lombard V."/>
            <person name="Henrissat B."/>
            <person name="Knabe N."/>
            <person name="Kuees U."/>
            <person name="Lilly W.W."/>
            <person name="Lindquist E."/>
            <person name="Lucas S."/>
            <person name="Magnuson J.K."/>
            <person name="Piumi F."/>
            <person name="Raudaskoski M."/>
            <person name="Salamov A."/>
            <person name="Schmutz J."/>
            <person name="Schwarze F.W.M.R."/>
            <person name="vanKuyk P.A."/>
            <person name="Horton J.S."/>
            <person name="Grigoriev I.V."/>
            <person name="Woesten H.A.B."/>
        </authorList>
    </citation>
    <scope>NUCLEOTIDE SEQUENCE [LARGE SCALE GENOMIC DNA]</scope>
    <source>
        <strain evidence="3">H4-8 / FGSC 9210</strain>
    </source>
</reference>
<dbReference type="STRING" id="578458.D8PSA9"/>
<evidence type="ECO:0000313" key="2">
    <source>
        <dbReference type="EMBL" id="EFJ03911.1"/>
    </source>
</evidence>
<feature type="chain" id="PRO_5003120302" description="PLC-like phosphodiesterase" evidence="1">
    <location>
        <begin position="24"/>
        <end position="354"/>
    </location>
</feature>
<protein>
    <recommendedName>
        <fullName evidence="4">PLC-like phosphodiesterase</fullName>
    </recommendedName>
</protein>
<dbReference type="VEuPathDB" id="FungiDB:SCHCODRAFT_02528585"/>
<organism evidence="3">
    <name type="scientific">Schizophyllum commune (strain H4-8 / FGSC 9210)</name>
    <name type="common">Split gill fungus</name>
    <dbReference type="NCBI Taxonomy" id="578458"/>
    <lineage>
        <taxon>Eukaryota</taxon>
        <taxon>Fungi</taxon>
        <taxon>Dikarya</taxon>
        <taxon>Basidiomycota</taxon>
        <taxon>Agaricomycotina</taxon>
        <taxon>Agaricomycetes</taxon>
        <taxon>Agaricomycetidae</taxon>
        <taxon>Agaricales</taxon>
        <taxon>Schizophyllaceae</taxon>
        <taxon>Schizophyllum</taxon>
    </lineage>
</organism>
<name>D8PSA9_SCHCM</name>
<dbReference type="GO" id="GO:0008081">
    <property type="term" value="F:phosphoric diester hydrolase activity"/>
    <property type="evidence" value="ECO:0007669"/>
    <property type="project" value="InterPro"/>
</dbReference>
<evidence type="ECO:0000256" key="1">
    <source>
        <dbReference type="SAM" id="SignalP"/>
    </source>
</evidence>
<keyword evidence="3" id="KW-1185">Reference proteome</keyword>
<keyword evidence="1" id="KW-0732">Signal</keyword>
<accession>D8PSA9</accession>
<dbReference type="RefSeq" id="XP_003038813.1">
    <property type="nucleotide sequence ID" value="XM_003038767.1"/>
</dbReference>
<proteinExistence type="predicted"/>
<dbReference type="OMA" id="TFDCNVN"/>
<dbReference type="GeneID" id="9585114"/>
<dbReference type="PANTHER" id="PTHR13593:SF140">
    <property type="entry name" value="PLC-LIKE PHOSPHODIESTERASE"/>
    <property type="match status" value="1"/>
</dbReference>
<dbReference type="GO" id="GO:0006629">
    <property type="term" value="P:lipid metabolic process"/>
    <property type="evidence" value="ECO:0007669"/>
    <property type="project" value="InterPro"/>
</dbReference>
<feature type="signal peptide" evidence="1">
    <location>
        <begin position="1"/>
        <end position="23"/>
    </location>
</feature>
<dbReference type="PROSITE" id="PS50007">
    <property type="entry name" value="PIPLC_X_DOMAIN"/>
    <property type="match status" value="1"/>
</dbReference>
<dbReference type="Gene3D" id="3.20.20.190">
    <property type="entry name" value="Phosphatidylinositol (PI) phosphodiesterase"/>
    <property type="match status" value="1"/>
</dbReference>
<dbReference type="AlphaFoldDB" id="D8PSA9"/>
<dbReference type="SUPFAM" id="SSF51695">
    <property type="entry name" value="PLC-like phosphodiesterases"/>
    <property type="match status" value="1"/>
</dbReference>
<evidence type="ECO:0000313" key="3">
    <source>
        <dbReference type="Proteomes" id="UP000007431"/>
    </source>
</evidence>
<dbReference type="InterPro" id="IPR051057">
    <property type="entry name" value="PI-PLC_domain"/>
</dbReference>
<dbReference type="InParanoid" id="D8PSA9"/>
<dbReference type="Pfam" id="PF26146">
    <property type="entry name" value="PI-PLC_X"/>
    <property type="match status" value="1"/>
</dbReference>
<dbReference type="OrthoDB" id="7984201at2759"/>
<sequence length="354" mass="37756">MFSSLSAAQVALSLVSASGIALGASAPLRRASTCNGFSELCDKSFGNVSFVGAHDSYAVGTDNLAVNQDYDVTQQLKDGIRMLQLQVHNQDNTLQLCHSSCSLFNGGTLEDYLKKVKSWMDDNTNDVLSILIVNIDNVAPTEYATVFESAGLDQVSYSPSSSTLPASGWPTLGEMIDDGKRLVTFLDNQADTSSVSYLVDEFTNIWETAYDVTDTTFDCEVNRTKGDTSTQMYLINHFLDKVLLGNPVPDKDNADTTNAASGTGSLGTQVETCTSQYGRAPNFMLVDFYEYGGGSVFQVAADLNGVTYDNSSVAQPKDSSSSSSDSDSAVSLLQMKGASWLALGGVLAGAFMLV</sequence>
<dbReference type="Proteomes" id="UP000007431">
    <property type="component" value="Unassembled WGS sequence"/>
</dbReference>
<dbReference type="InterPro" id="IPR017946">
    <property type="entry name" value="PLC-like_Pdiesterase_TIM-brl"/>
</dbReference>
<dbReference type="HOGENOM" id="CLU_037358_2_0_1"/>